<feature type="compositionally biased region" description="Low complexity" evidence="32">
    <location>
        <begin position="2784"/>
        <end position="2795"/>
    </location>
</feature>
<dbReference type="SUPFAM" id="SSF49785">
    <property type="entry name" value="Galactose-binding domain-like"/>
    <property type="match status" value="1"/>
</dbReference>
<feature type="compositionally biased region" description="Low complexity" evidence="32">
    <location>
        <begin position="2802"/>
        <end position="2814"/>
    </location>
</feature>
<evidence type="ECO:0000256" key="9">
    <source>
        <dbReference type="ARBA" id="ARBA00022837"/>
    </source>
</evidence>
<dbReference type="Gene3D" id="2.60.120.260">
    <property type="entry name" value="Galactose-binding domain-like"/>
    <property type="match status" value="1"/>
</dbReference>
<feature type="domain" description="Laminin EGF-like" evidence="35">
    <location>
        <begin position="790"/>
        <end position="847"/>
    </location>
</feature>
<comment type="caution">
    <text evidence="30">Lacks conserved residue(s) required for the propagation of feature annotation.</text>
</comment>
<feature type="disulfide bond" evidence="30">
    <location>
        <begin position="1512"/>
        <end position="1521"/>
    </location>
</feature>
<dbReference type="InterPro" id="IPR008211">
    <property type="entry name" value="Laminin_N"/>
</dbReference>
<dbReference type="GO" id="GO:0007411">
    <property type="term" value="P:axon guidance"/>
    <property type="evidence" value="ECO:0007669"/>
    <property type="project" value="TreeGrafter"/>
</dbReference>
<dbReference type="FunFam" id="2.10.25.10:FF:000189">
    <property type="entry name" value="Laminin subunit alpha 2"/>
    <property type="match status" value="1"/>
</dbReference>
<dbReference type="FunFam" id="2.10.25.10:FF:000051">
    <property type="entry name" value="Laminin subunit alpha 4"/>
    <property type="match status" value="1"/>
</dbReference>
<dbReference type="SMART" id="SM00281">
    <property type="entry name" value="LamB"/>
    <property type="match status" value="2"/>
</dbReference>
<evidence type="ECO:0000256" key="33">
    <source>
        <dbReference type="SAM" id="SignalP"/>
    </source>
</evidence>
<feature type="disulfide bond" evidence="30">
    <location>
        <begin position="473"/>
        <end position="482"/>
    </location>
</feature>
<dbReference type="InterPro" id="IPR009254">
    <property type="entry name" value="Laminin_aI"/>
</dbReference>
<feature type="domain" description="Laminin G" evidence="34">
    <location>
        <begin position="2837"/>
        <end position="3028"/>
    </location>
</feature>
<evidence type="ECO:0000256" key="6">
    <source>
        <dbReference type="ARBA" id="ARBA00022723"/>
    </source>
</evidence>
<dbReference type="Proteomes" id="UP000694891">
    <property type="component" value="Unplaced"/>
</dbReference>
<name>A0A9Y4MUY2_9TELE</name>
<dbReference type="Gene3D" id="2.10.25.10">
    <property type="entry name" value="Laminin"/>
    <property type="match status" value="12"/>
</dbReference>
<dbReference type="InterPro" id="IPR001791">
    <property type="entry name" value="Laminin_G"/>
</dbReference>
<dbReference type="Gene3D" id="2.60.120.200">
    <property type="match status" value="5"/>
</dbReference>
<evidence type="ECO:0000256" key="15">
    <source>
        <dbReference type="ARBA" id="ARBA00023207"/>
    </source>
</evidence>
<dbReference type="GO" id="GO:0009887">
    <property type="term" value="P:animal organ morphogenesis"/>
    <property type="evidence" value="ECO:0007669"/>
    <property type="project" value="TreeGrafter"/>
</dbReference>
<feature type="disulfide bond" evidence="30">
    <location>
        <begin position="399"/>
        <end position="411"/>
    </location>
</feature>
<dbReference type="FunFam" id="2.10.25.10:FF:000033">
    <property type="entry name" value="Laminin subunit alpha 2"/>
    <property type="match status" value="1"/>
</dbReference>
<feature type="disulfide bond" evidence="30">
    <location>
        <begin position="1134"/>
        <end position="1146"/>
    </location>
</feature>
<evidence type="ECO:0000313" key="39">
    <source>
        <dbReference type="RefSeq" id="XP_008282836.1"/>
    </source>
</evidence>
<comment type="function">
    <text evidence="1">Binding to cells via a high affinity receptor, laminin is thought to mediate the attachment, migration and organization of cells into tissues during embryonic development by interacting with other extracellular matrix components.</text>
</comment>
<evidence type="ECO:0000256" key="26">
    <source>
        <dbReference type="ARBA" id="ARBA00081478"/>
    </source>
</evidence>
<dbReference type="FunFam" id="2.10.25.10:FF:000106">
    <property type="entry name" value="Heparan sulfate proteoglycan 2"/>
    <property type="match status" value="2"/>
</dbReference>
<feature type="disulfide bond" evidence="30">
    <location>
        <begin position="1061"/>
        <end position="1070"/>
    </location>
</feature>
<dbReference type="Gene3D" id="2.170.300.10">
    <property type="entry name" value="Tie2 ligand-binding domain superfamily"/>
    <property type="match status" value="2"/>
</dbReference>
<feature type="domain" description="Laminin EGF-like" evidence="35">
    <location>
        <begin position="1088"/>
        <end position="1133"/>
    </location>
</feature>
<dbReference type="PROSITE" id="PS51115">
    <property type="entry name" value="LAMININ_IVA"/>
    <property type="match status" value="2"/>
</dbReference>
<dbReference type="Pfam" id="PF06008">
    <property type="entry name" value="Laminin_I"/>
    <property type="match status" value="1"/>
</dbReference>
<feature type="coiled-coil region" evidence="31">
    <location>
        <begin position="1862"/>
        <end position="1896"/>
    </location>
</feature>
<evidence type="ECO:0000256" key="20">
    <source>
        <dbReference type="ARBA" id="ARBA00063958"/>
    </source>
</evidence>
<dbReference type="PROSITE" id="PS50025">
    <property type="entry name" value="LAM_G_DOMAIN"/>
    <property type="match status" value="5"/>
</dbReference>
<dbReference type="Pfam" id="PF00053">
    <property type="entry name" value="EGF_laminin"/>
    <property type="match status" value="14"/>
</dbReference>
<dbReference type="RefSeq" id="XP_008282836.1">
    <property type="nucleotide sequence ID" value="XM_008284614.1"/>
</dbReference>
<dbReference type="SMART" id="SM00282">
    <property type="entry name" value="LamG"/>
    <property type="match status" value="5"/>
</dbReference>
<evidence type="ECO:0000256" key="21">
    <source>
        <dbReference type="ARBA" id="ARBA00064740"/>
    </source>
</evidence>
<dbReference type="FunFam" id="2.10.25.10:FF:000094">
    <property type="entry name" value="Laminin subunit alpha-2"/>
    <property type="match status" value="1"/>
</dbReference>
<comment type="subcellular location">
    <subcellularLocation>
        <location evidence="2">Secreted</location>
        <location evidence="2">Extracellular space</location>
        <location evidence="2">Extracellular matrix</location>
        <location evidence="2">Basement membrane</location>
    </subcellularLocation>
</comment>
<keyword evidence="12 31" id="KW-0175">Coiled coil</keyword>
<dbReference type="FunFam" id="2.60.120.260:FF:000017">
    <property type="entry name" value="Laminin subunit alpha 2"/>
    <property type="match status" value="1"/>
</dbReference>
<dbReference type="FunFam" id="2.10.25.10:FF:000069">
    <property type="entry name" value="Laminin subunit alpha 1"/>
    <property type="match status" value="1"/>
</dbReference>
<keyword evidence="15" id="KW-0357">Heparan sulfate</keyword>
<dbReference type="GeneID" id="103359308"/>
<evidence type="ECO:0000256" key="2">
    <source>
        <dbReference type="ARBA" id="ARBA00004302"/>
    </source>
</evidence>
<dbReference type="FunFam" id="2.10.25.10:FF:000315">
    <property type="entry name" value="Laminin subunit alpha 2"/>
    <property type="match status" value="1"/>
</dbReference>
<evidence type="ECO:0000259" key="37">
    <source>
        <dbReference type="PROSITE" id="PS51117"/>
    </source>
</evidence>
<keyword evidence="5" id="KW-0037">Angiogenesis</keyword>
<feature type="domain" description="Laminin IV type A" evidence="36">
    <location>
        <begin position="523"/>
        <end position="706"/>
    </location>
</feature>
<evidence type="ECO:0000256" key="22">
    <source>
        <dbReference type="ARBA" id="ARBA00071089"/>
    </source>
</evidence>
<keyword evidence="15" id="KW-0654">Proteoglycan</keyword>
<feature type="disulfide bond" evidence="30">
    <location>
        <begin position="1106"/>
        <end position="1115"/>
    </location>
</feature>
<keyword evidence="13 30" id="KW-1015">Disulfide bond</keyword>
<dbReference type="FunFam" id="2.170.300.10:FF:000008">
    <property type="entry name" value="Laminin subunit alpha 2"/>
    <property type="match status" value="1"/>
</dbReference>
<comment type="subunit">
    <text evidence="20">Has a strong tendency to aggregate in dimers or stellate structures. Interacts with other basement membrane components such as laminin, prolargin and collagen type IV. Interacts with COL13A1. Interacts with FGFBP1. Interacts with VWA1. Interacts (via C-terminus) with ECM1 (via C-terminus). Interacts with SVEP1.</text>
</comment>
<feature type="disulfide bond" evidence="30">
    <location>
        <begin position="903"/>
        <end position="920"/>
    </location>
</feature>
<feature type="disulfide bond" evidence="30">
    <location>
        <begin position="872"/>
        <end position="881"/>
    </location>
</feature>
<evidence type="ECO:0000256" key="1">
    <source>
        <dbReference type="ARBA" id="ARBA00002418"/>
    </source>
</evidence>
<feature type="disulfide bond" evidence="30">
    <location>
        <begin position="1136"/>
        <end position="1153"/>
    </location>
</feature>
<evidence type="ECO:0000256" key="30">
    <source>
        <dbReference type="PROSITE-ProRule" id="PRU00460"/>
    </source>
</evidence>
<dbReference type="GO" id="GO:0009888">
    <property type="term" value="P:tissue development"/>
    <property type="evidence" value="ECO:0007669"/>
    <property type="project" value="TreeGrafter"/>
</dbReference>
<evidence type="ECO:0000259" key="36">
    <source>
        <dbReference type="PROSITE" id="PS51115"/>
    </source>
</evidence>
<comment type="subunit">
    <text evidence="21">Laminin is a complex glycoprotein, consisting of three different polypeptide chains (alpha, beta, gamma), which are bound to each other by disulfide bonds into a cross-shaped molecule comprising one long and three short arms with globules at each end. Alpha-2 is a subunit of laminin-2 (laminin-211 or merosin), laminin-4 (laminin-221 or S-merosin) and laminin-12 (laminin-213). Interacts with FBLN1, FBLN2 and NID2.</text>
</comment>
<dbReference type="GO" id="GO:0005576">
    <property type="term" value="C:extracellular region"/>
    <property type="evidence" value="ECO:0007669"/>
    <property type="project" value="UniProtKB-ARBA"/>
</dbReference>
<dbReference type="Pfam" id="PF02210">
    <property type="entry name" value="Laminin_G_2"/>
    <property type="match status" value="1"/>
</dbReference>
<accession>A0A9Y4MUY2</accession>
<evidence type="ECO:0000256" key="3">
    <source>
        <dbReference type="ARBA" id="ARBA00022525"/>
    </source>
</evidence>
<feature type="domain" description="Laminin EGF-like" evidence="35">
    <location>
        <begin position="399"/>
        <end position="453"/>
    </location>
</feature>
<feature type="domain" description="Laminin N-terminal" evidence="37">
    <location>
        <begin position="20"/>
        <end position="271"/>
    </location>
</feature>
<evidence type="ECO:0000256" key="10">
    <source>
        <dbReference type="ARBA" id="ARBA00022869"/>
    </source>
</evidence>
<dbReference type="PROSITE" id="PS51117">
    <property type="entry name" value="LAMININ_NTER"/>
    <property type="match status" value="1"/>
</dbReference>
<dbReference type="GO" id="GO:0030334">
    <property type="term" value="P:regulation of cell migration"/>
    <property type="evidence" value="ECO:0007669"/>
    <property type="project" value="InterPro"/>
</dbReference>
<dbReference type="GO" id="GO:0043256">
    <property type="term" value="C:laminin complex"/>
    <property type="evidence" value="ECO:0007669"/>
    <property type="project" value="UniProtKB-ARBA"/>
</dbReference>
<keyword evidence="10" id="KW-0084">Basement membrane</keyword>
<dbReference type="PRINTS" id="PR00011">
    <property type="entry name" value="EGFLAMININ"/>
</dbReference>
<evidence type="ECO:0000256" key="4">
    <source>
        <dbReference type="ARBA" id="ARBA00022530"/>
    </source>
</evidence>
<dbReference type="FunFam" id="2.10.25.10:FF:000128">
    <property type="entry name" value="laminin subunit alpha-2 isoform X1"/>
    <property type="match status" value="1"/>
</dbReference>
<feature type="domain" description="Laminin EGF-like" evidence="35">
    <location>
        <begin position="740"/>
        <end position="789"/>
    </location>
</feature>
<dbReference type="CTD" id="3908"/>
<keyword evidence="3" id="KW-0964">Secreted</keyword>
<dbReference type="FunFam" id="2.60.120.200:FF:000057">
    <property type="entry name" value="Laminin subunit alpha 2"/>
    <property type="match status" value="1"/>
</dbReference>
<feature type="disulfide bond" evidence="30">
    <location>
        <begin position="429"/>
        <end position="438"/>
    </location>
</feature>
<dbReference type="FunFam" id="2.10.25.10:FF:000082">
    <property type="entry name" value="Laminin subunit alpha 1"/>
    <property type="match status" value="1"/>
</dbReference>
<dbReference type="PROSITE" id="PS50027">
    <property type="entry name" value="EGF_LAM_2"/>
    <property type="match status" value="11"/>
</dbReference>
<feature type="domain" description="Laminin EGF-like" evidence="35">
    <location>
        <begin position="1041"/>
        <end position="1087"/>
    </location>
</feature>
<dbReference type="Pfam" id="PF00055">
    <property type="entry name" value="Laminin_N"/>
    <property type="match status" value="1"/>
</dbReference>
<feature type="domain" description="Laminin EGF-like" evidence="35">
    <location>
        <begin position="901"/>
        <end position="949"/>
    </location>
</feature>
<dbReference type="Pfam" id="PF06009">
    <property type="entry name" value="Laminin_II"/>
    <property type="match status" value="1"/>
</dbReference>
<protein>
    <recommendedName>
        <fullName evidence="22">Basement membrane-specific heparan sulfate proteoglycan core protein</fullName>
    </recommendedName>
    <alternativeName>
        <fullName evidence="25">Laminin M chain</fullName>
    </alternativeName>
    <alternativeName>
        <fullName evidence="23">Laminin subunit alpha-2</fullName>
    </alternativeName>
    <alternativeName>
        <fullName evidence="26">Laminin-12 subunit alpha</fullName>
    </alternativeName>
    <alternativeName>
        <fullName evidence="27">Laminin-2 subunit alpha</fullName>
    </alternativeName>
    <alternativeName>
        <fullName evidence="28">Laminin-4 subunit alpha</fullName>
    </alternativeName>
    <alternativeName>
        <fullName evidence="24">Merosin heavy chain</fullName>
    </alternativeName>
</protein>
<feature type="signal peptide" evidence="33">
    <location>
        <begin position="1"/>
        <end position="19"/>
    </location>
</feature>
<feature type="disulfide bond" evidence="30">
    <location>
        <begin position="759"/>
        <end position="768"/>
    </location>
</feature>
<evidence type="ECO:0000256" key="17">
    <source>
        <dbReference type="ARBA" id="ARBA00053711"/>
    </source>
</evidence>
<evidence type="ECO:0000256" key="18">
    <source>
        <dbReference type="ARBA" id="ARBA00058618"/>
    </source>
</evidence>
<dbReference type="FunFam" id="2.10.25.10:FF:000011">
    <property type="entry name" value="Cadherin EGF LAG seven-pass G-type receptor"/>
    <property type="match status" value="1"/>
</dbReference>
<dbReference type="GO" id="GO:0001525">
    <property type="term" value="P:angiogenesis"/>
    <property type="evidence" value="ECO:0007669"/>
    <property type="project" value="UniProtKB-KW"/>
</dbReference>
<feature type="disulfide bond" evidence="30">
    <location>
        <begin position="884"/>
        <end position="898"/>
    </location>
</feature>
<dbReference type="SMART" id="SM00181">
    <property type="entry name" value="EGF"/>
    <property type="match status" value="8"/>
</dbReference>
<evidence type="ECO:0000259" key="34">
    <source>
        <dbReference type="PROSITE" id="PS50025"/>
    </source>
</evidence>
<evidence type="ECO:0000256" key="5">
    <source>
        <dbReference type="ARBA" id="ARBA00022657"/>
    </source>
</evidence>
<dbReference type="SUPFAM" id="SSF57196">
    <property type="entry name" value="EGF/Laminin"/>
    <property type="match status" value="14"/>
</dbReference>
<evidence type="ECO:0000256" key="23">
    <source>
        <dbReference type="ARBA" id="ARBA00072595"/>
    </source>
</evidence>
<keyword evidence="6" id="KW-0479">Metal-binding</keyword>
<feature type="region of interest" description="Disordered" evidence="32">
    <location>
        <begin position="2753"/>
        <end position="2822"/>
    </location>
</feature>
<dbReference type="GO" id="GO:0005201">
    <property type="term" value="F:extracellular matrix structural constituent"/>
    <property type="evidence" value="ECO:0007669"/>
    <property type="project" value="TreeGrafter"/>
</dbReference>
<evidence type="ECO:0000256" key="24">
    <source>
        <dbReference type="ARBA" id="ARBA00076878"/>
    </source>
</evidence>
<feature type="compositionally biased region" description="Pro residues" evidence="32">
    <location>
        <begin position="2773"/>
        <end position="2783"/>
    </location>
</feature>
<keyword evidence="4" id="KW-0272">Extracellular matrix</keyword>
<comment type="function">
    <text evidence="17">Anti-angiogenic and anti-tumor peptide that inhibits endothelial cell migration, collagen-induced endothelial tube morphogenesis and blood vessel growth in the chorioallantoic membrane. Blocks endothelial cell adhesion to fibronectin and type I collagen. Anti-tumor agent in neovascularization. Interaction with its ligand, integrin alpha2/beta1, is required for the anti-angiogenic properties. Evokes a reduction in phosphorylation of receptor tyrosine kinases via alpha2/beta1 integrin-mediated activation of the tyrosine phosphatase, PTPN6.</text>
</comment>
<feature type="disulfide bond" evidence="29">
    <location>
        <begin position="2718"/>
        <end position="2745"/>
    </location>
</feature>
<dbReference type="SMART" id="SM00136">
    <property type="entry name" value="LamNT"/>
    <property type="match status" value="1"/>
</dbReference>
<feature type="domain" description="Laminin G" evidence="34">
    <location>
        <begin position="2172"/>
        <end position="2355"/>
    </location>
</feature>
<evidence type="ECO:0000256" key="32">
    <source>
        <dbReference type="SAM" id="MobiDB-lite"/>
    </source>
</evidence>
<evidence type="ECO:0000256" key="14">
    <source>
        <dbReference type="ARBA" id="ARBA00023180"/>
    </source>
</evidence>
<evidence type="ECO:0000313" key="38">
    <source>
        <dbReference type="Proteomes" id="UP000694891"/>
    </source>
</evidence>
<evidence type="ECO:0000259" key="35">
    <source>
        <dbReference type="PROSITE" id="PS50027"/>
    </source>
</evidence>
<dbReference type="GO" id="GO:0045995">
    <property type="term" value="P:regulation of embryonic development"/>
    <property type="evidence" value="ECO:0007669"/>
    <property type="project" value="InterPro"/>
</dbReference>
<dbReference type="InterPro" id="IPR002049">
    <property type="entry name" value="LE_dom"/>
</dbReference>
<dbReference type="GO" id="GO:0007420">
    <property type="term" value="P:brain development"/>
    <property type="evidence" value="ECO:0007669"/>
    <property type="project" value="UniProtKB-ARBA"/>
</dbReference>
<dbReference type="SMART" id="SM00180">
    <property type="entry name" value="EGF_Lam"/>
    <property type="match status" value="16"/>
</dbReference>
<feature type="disulfide bond" evidence="30">
    <location>
        <begin position="818"/>
        <end position="827"/>
    </location>
</feature>
<feature type="coiled-coil region" evidence="31">
    <location>
        <begin position="1796"/>
        <end position="1823"/>
    </location>
</feature>
<feature type="disulfide bond" evidence="30">
    <location>
        <begin position="922"/>
        <end position="931"/>
    </location>
</feature>
<dbReference type="FunFam" id="2.10.25.10:FF:000512">
    <property type="entry name" value="Laminin subunit alpha 1"/>
    <property type="match status" value="1"/>
</dbReference>
<evidence type="ECO:0000256" key="13">
    <source>
        <dbReference type="ARBA" id="ARBA00023157"/>
    </source>
</evidence>
<feature type="domain" description="Laminin EGF-like" evidence="35">
    <location>
        <begin position="454"/>
        <end position="502"/>
    </location>
</feature>
<dbReference type="FunFam" id="2.170.300.10:FF:000026">
    <property type="entry name" value="laminin subunit alpha-2 isoform X2"/>
    <property type="match status" value="1"/>
</dbReference>
<comment type="function">
    <text evidence="19">Integral component of basement membranes. Component of the glomerular basement membrane (GBM), responsible for the fixed negative electrostatic membrane charge, and which provides a barrier which is both size- and charge-selective. It serves as an attachment substrate for cells. Plays essential roles in vascularization. Critical for normal heart development and for regulating the vascular response to injury. Also required for avascular cartilage development.</text>
</comment>
<dbReference type="GO" id="GO:0030155">
    <property type="term" value="P:regulation of cell adhesion"/>
    <property type="evidence" value="ECO:0007669"/>
    <property type="project" value="InterPro"/>
</dbReference>
<evidence type="ECO:0000256" key="31">
    <source>
        <dbReference type="SAM" id="Coils"/>
    </source>
</evidence>
<feature type="disulfide bond" evidence="30">
    <location>
        <begin position="1180"/>
        <end position="1192"/>
    </location>
</feature>
<reference evidence="39" key="1">
    <citation type="submission" date="2025-08" db="UniProtKB">
        <authorList>
            <consortium name="RefSeq"/>
        </authorList>
    </citation>
    <scope>IDENTIFICATION</scope>
</reference>
<dbReference type="GO" id="GO:0005796">
    <property type="term" value="C:Golgi lumen"/>
    <property type="evidence" value="ECO:0007669"/>
    <property type="project" value="UniProtKB-ARBA"/>
</dbReference>
<dbReference type="FunFam" id="2.60.120.200:FF:000065">
    <property type="entry name" value="Laminin subunit alpha 2"/>
    <property type="match status" value="1"/>
</dbReference>
<feature type="disulfide bond" evidence="30">
    <location>
        <begin position="901"/>
        <end position="913"/>
    </location>
</feature>
<dbReference type="Pfam" id="PF24973">
    <property type="entry name" value="EGF_LMN_ATRN"/>
    <property type="match status" value="2"/>
</dbReference>
<evidence type="ECO:0000256" key="8">
    <source>
        <dbReference type="ARBA" id="ARBA00022737"/>
    </source>
</evidence>
<feature type="domain" description="Laminin G" evidence="34">
    <location>
        <begin position="2365"/>
        <end position="2544"/>
    </location>
</feature>
<evidence type="ECO:0000256" key="27">
    <source>
        <dbReference type="ARBA" id="ARBA00082217"/>
    </source>
</evidence>
<feature type="domain" description="Laminin G" evidence="34">
    <location>
        <begin position="3033"/>
        <end position="3211"/>
    </location>
</feature>
<dbReference type="InterPro" id="IPR008979">
    <property type="entry name" value="Galactose-bd-like_sf"/>
</dbReference>
<evidence type="ECO:0000256" key="7">
    <source>
        <dbReference type="ARBA" id="ARBA00022729"/>
    </source>
</evidence>
<dbReference type="InterPro" id="IPR010307">
    <property type="entry name" value="Laminin_dom_II"/>
</dbReference>
<feature type="disulfide bond" evidence="30">
    <location>
        <begin position="1210"/>
        <end position="1219"/>
    </location>
</feature>
<dbReference type="CDD" id="cd00110">
    <property type="entry name" value="LamG"/>
    <property type="match status" value="5"/>
</dbReference>
<keyword evidence="38" id="KW-1185">Reference proteome</keyword>
<feature type="disulfide bond" evidence="30">
    <location>
        <begin position="1155"/>
        <end position="1164"/>
    </location>
</feature>
<organism evidence="38 39">
    <name type="scientific">Stegastes partitus</name>
    <name type="common">bicolor damselfish</name>
    <dbReference type="NCBI Taxonomy" id="144197"/>
    <lineage>
        <taxon>Eukaryota</taxon>
        <taxon>Metazoa</taxon>
        <taxon>Chordata</taxon>
        <taxon>Craniata</taxon>
        <taxon>Vertebrata</taxon>
        <taxon>Euteleostomi</taxon>
        <taxon>Actinopterygii</taxon>
        <taxon>Neopterygii</taxon>
        <taxon>Teleostei</taxon>
        <taxon>Neoteleostei</taxon>
        <taxon>Acanthomorphata</taxon>
        <taxon>Ovalentaria</taxon>
        <taxon>Pomacentridae</taxon>
        <taxon>Stegastes</taxon>
    </lineage>
</organism>
<feature type="domain" description="Laminin EGF-like" evidence="35">
    <location>
        <begin position="1493"/>
        <end position="1541"/>
    </location>
</feature>
<feature type="domain" description="Laminin IV type A" evidence="36">
    <location>
        <begin position="1254"/>
        <end position="1446"/>
    </location>
</feature>
<keyword evidence="16 30" id="KW-0424">Laminin EGF-like domain</keyword>
<comment type="function">
    <text evidence="18">Has anti-angiogenic properties that require binding of calcium ions for full activity.</text>
</comment>
<dbReference type="GO" id="GO:0046872">
    <property type="term" value="F:metal ion binding"/>
    <property type="evidence" value="ECO:0007669"/>
    <property type="project" value="UniProtKB-KW"/>
</dbReference>
<dbReference type="Pfam" id="PF00054">
    <property type="entry name" value="Laminin_G_1"/>
    <property type="match status" value="4"/>
</dbReference>
<dbReference type="PROSITE" id="PS01248">
    <property type="entry name" value="EGF_LAM_1"/>
    <property type="match status" value="7"/>
</dbReference>
<feature type="domain" description="Laminin EGF-like" evidence="35">
    <location>
        <begin position="848"/>
        <end position="900"/>
    </location>
</feature>
<dbReference type="SUPFAM" id="SSF49899">
    <property type="entry name" value="Concanavalin A-like lectins/glucanases"/>
    <property type="match status" value="5"/>
</dbReference>
<keyword evidence="14" id="KW-0325">Glycoprotein</keyword>
<dbReference type="CDD" id="cd00055">
    <property type="entry name" value="EGF_Lam"/>
    <property type="match status" value="15"/>
</dbReference>
<keyword evidence="8" id="KW-0677">Repeat</keyword>
<evidence type="ECO:0000256" key="16">
    <source>
        <dbReference type="ARBA" id="ARBA00023292"/>
    </source>
</evidence>
<dbReference type="PANTHER" id="PTHR10574">
    <property type="entry name" value="NETRIN/LAMININ-RELATED"/>
    <property type="match status" value="1"/>
</dbReference>
<feature type="chain" id="PRO_5041374106" description="Basement membrane-specific heparan sulfate proteoglycan core protein" evidence="33">
    <location>
        <begin position="20"/>
        <end position="3216"/>
    </location>
</feature>
<keyword evidence="11" id="KW-0130">Cell adhesion</keyword>
<keyword evidence="7 33" id="KW-0732">Signal</keyword>
<keyword evidence="9" id="KW-0106">Calcium</keyword>
<feature type="disulfide bond" evidence="30">
    <location>
        <begin position="1041"/>
        <end position="1053"/>
    </location>
</feature>
<evidence type="ECO:0000256" key="25">
    <source>
        <dbReference type="ARBA" id="ARBA00079076"/>
    </source>
</evidence>
<dbReference type="InterPro" id="IPR000742">
    <property type="entry name" value="EGF"/>
</dbReference>
<evidence type="ECO:0000256" key="12">
    <source>
        <dbReference type="ARBA" id="ARBA00023054"/>
    </source>
</evidence>
<evidence type="ECO:0000256" key="19">
    <source>
        <dbReference type="ARBA" id="ARBA00059829"/>
    </source>
</evidence>
<dbReference type="InterPro" id="IPR056863">
    <property type="entry name" value="LMN_ATRN_NET-like_EGF"/>
</dbReference>
<feature type="coiled-coil region" evidence="31">
    <location>
        <begin position="2082"/>
        <end position="2167"/>
    </location>
</feature>
<feature type="domain" description="Laminin G" evidence="34">
    <location>
        <begin position="2549"/>
        <end position="2745"/>
    </location>
</feature>
<dbReference type="PANTHER" id="PTHR10574:SF291">
    <property type="entry name" value="LAMININ SUBUNIT ALPHA-2"/>
    <property type="match status" value="1"/>
</dbReference>
<evidence type="ECO:0000256" key="29">
    <source>
        <dbReference type="PROSITE-ProRule" id="PRU00122"/>
    </source>
</evidence>
<dbReference type="GO" id="GO:0034446">
    <property type="term" value="P:substrate adhesion-dependent cell spreading"/>
    <property type="evidence" value="ECO:0007669"/>
    <property type="project" value="UniProtKB-ARBA"/>
</dbReference>
<dbReference type="GO" id="GO:0005102">
    <property type="term" value="F:signaling receptor binding"/>
    <property type="evidence" value="ECO:0007669"/>
    <property type="project" value="InterPro"/>
</dbReference>
<sequence>MKRLRLVFVTALLWQCCRGQQRGLFPAVLNLATMADISANATCGSAGPEMFCKLVEHVPGQPVRNPQCRTCNQRSTKPFEHHPIEYAIDGTNRWWQSPSIKNGMEYHYVTITLDLKQVFQIAYVIIKAANSPRPGNWILERSIDGVTFEPWQYYAITDTECLTRFNINPRTGPPSYTRDDEVICTSFYSKIHPLENGEIHTSLINGRPSADDPSPTLLNFTSARYIRLVLQRIRTLNADLMTLTLHDPRDIDPIVTRRYYYSIKDISVGGMCICYGHAKACPLNTATKKFSCECEHNTCGESCDRCCPGYHQQPWMAGTFLTRHVCEECNCHGKADECYFNQTAADLSLSLDVHGQYRGGGVCTGCRDNTAGINCQSCVPGYYRPAEVSAEEEDPCTPCHCHPRGSVSQTCVADSSQATPSQPAGSCWCKEGFGGLRCDRCAVGYMGYPSCQRCNCSIEGSTNADPCITPCMCKENVEGENCDRCKLGFYNLQGDNRRGCEKCSCMGVASQCSASTWTYQNESTLTGWHLVGDTGGRVWSVHRETPPYLSVRHLDVVNDLGSAYYWNAPGLYLGNKLAAYGGSVVFIVSYSTDQQEQMAIRVTSEPDIIIEGGGIKIIDKRFGQPVYPSSPSTNHIVLLPENFLVAETAQPISRRDFLSVLANVTRVAVRASYSTETSAVYRLHSFSMQVANPSASGERRAADVEMCSCPPGYAGTSCEACIQGFRRVNGNLYNGVCEPCLCHGHATQCHTITGHCLDCSHNTAGPHCDTCLPGYYGNATHGSPVDCQPCACPLNLPSNNFSPTCHLGEEGELLCDRCQPGYTGPRCDRCSNGYYGQPTLPGGSCQPCDCHDNLDLSVPGSCDPITGQCLRCRQGYGGLACNSCGEGYYGDAITAKNCQPCQCHTNGSVSEDCNKETGQCACRENVVGRQCDECMPNCWWDAEHQECMPCRCSPYGSISRRCDIEGRCICRPGFVGRRCDLRRLGYERRETRRPVERVPMEAVQQRWGGSSRTGGCPRGAYRPKTGTQTHGLATGGVCVPCHCNSFGSKSFDCDETGQCRCQPGVTGPKCDRCSRGFFNFQEGGCTPCQCSHVGNNCDANTGQCICPPNTIGERCDRCAPNHWGHDIVTGCKECGCSVIGSVTQQCNVNTGCCFCRDSFRGEKCNECQIGYRDFPQCTQCECNISGSDSQTCDLERGVCGCADRTGKCSCKVNVEGDNCDRCKPDMFGLAVQNPLGCSKCYCYGLTHSCTEAPGLIRMWLTLKPEQTVLPLVDKSSAVETRRGISFQHPEILAHAELITSTLPEPYYWKLPEQFRGSMITAYGGQLKYAVYYEARDETGPSSYEPQVIVKGGPNRNMVMTRHIPGLQIGQLTRHEIDMTEHEWKHADGRSMTREDFMDILFYVDYILIKASHGNLMRHSRISEISLTVAEEGRPTKESEKAHQIEKCDCPAGYSGLSCEECAAGFYRLRAGSLTSVPASRVPTAAGMGSCVQCQCSGHSSTCDPETSICQNCQDNTEGDQCERCAPGFYGVVRGSVDDCKPCACPLTNPENNFSPTCVSEGFDDYRCTACPEGYEGKYCERCATGYHGNPRMPGGRCEESCDDECSGLLISDMDRLYRIITDVTLTTPLPPPYKVLYRFENMTEELKHMLSPQKAPERLLQLADSNLGSLVVEMDQLHSRATKVSADGEQVEDDADRIHKRAEDLEQFIRDTLLGAKDLQSKAAELNQTLSRRDGTPDKSLSEMKEEIQAMLAEMRKRQLGGKKGIAEEEKDLAEELYQKVKRMFGDPHQATEDLKAEIKEKLSDHDKKLQEAQDLLNSAQGQTRQAGSLAGQNQANLTALERKRSAVSEVQEEAQKVLGDGERLLEEANQLSDNINKELEDLEEMERELDPLHKQLDGRVTHLTNGLKDGSLADHVHDAEEHAKQLNESAAILDGILAEAKNLSFNATAAFNAYSNIKANVDAAEKEAKAAKQRASEALALALGPEVPVKEAAQDALQKSHVLLNKAKQLQNDVKENADSVAGLKGRVKAARDKSKDLLKAVNGTMATLSAIPNDTAAKLAATKAVAADANATAIDVLERLGDLNLRLGGLQRNYSDLEDTVNAANQMIQDPEKNTIIHAAGAKVKDLEDEADRLLEKLQPIKKLQDNLRHNISQIKELINQARKQANSIKVSVSSGGECLRSYRPDIRKGRYNTIILHVKTTTPDNLLFYLGSAIYVDFLALEMRKGKVNFLWDVGSGVGRVEYPHHTIHDGNWHRIEASRNGLNGTISVYPLEGSMAGMMPTPASANSPTAFTILDVDQNAYLFVGGIFSTVKKADAVRTTTFTGCIGETFLDGKPIGLWNYRDRQGDCKGCVVSPQRSDSEGTVQLDGEGYAAVGRPTRWNPNVSTITFKFRTFSSDALLMYLATEDMKDFMSLELSEGKVKVSFDLGSGAGSAKSANRHNDGRWKSLTMSRNKKQATVTVVDIDSSAEEKISATSQGSATGLNLKENQKLYFGGLPTIGNYRPEVTLKRYAGCLRDIEISRTPYNLLSSSDYTGVTKGCYVENLYTVSFSKPGYMELGGLSLAVGTEISLSFSTLADTGTILLAVGGASPISQQARNTNQLSSKRRRRQSGEPYLSVMLNKGSLEVLVFTGSHSLRRVIRRPDQGTLNDGREHSLRIERLPGRSFAVQVDEEAKREAALPNDQPVSLQRVFLGGIPAEVEQTSNRVNVPFEGCIWNLMVNAILSDFSQPVSFENAEIGRCPYLAPPPPLPPLLPEEEEPEKEKEVLPPLRPPLTPAPITPTSSPPAEATQPAPPAVTPTAPAAVVPPTAKQDPSADLDSCASAVAPTALEKAYQFGLTNNSHMSFAFDDTKVRETLTLEFELRTKEASGLVLYMARINHADFVSIQMKDGLLCLGYDLGRGSIFGCVPFSINDGNWHKIHVKRNKQTGQLTVDGRYKRKLTSPGKADLLDVVGTLYVGGLPQNYTSKRIGPILYSINGCIRNFTMTGAPISTKADATGRSETANVDFKLNMATPSSSHMVGRCFVATEAGTYFDGTGYLKAVPTYRVGMDVSIALEFRTSRTNGVLLAISNQANDGLGLEIVQGKLLFHVDNGAGRITAEHMPEGDGFCDGQWHSITANKLRHRVELLVDGKQSQAKSPNARSHTCDTNDPIYVGGYPDGVRQAALSTNTSFRGCIKNLKITKASKTMDVQFNKALEIKGVQPRSCPAVAA</sequence>
<dbReference type="InterPro" id="IPR000034">
    <property type="entry name" value="Laminin_IV"/>
</dbReference>
<dbReference type="Pfam" id="PF00052">
    <property type="entry name" value="Laminin_B"/>
    <property type="match status" value="2"/>
</dbReference>
<dbReference type="InterPro" id="IPR013320">
    <property type="entry name" value="ConA-like_dom_sf"/>
</dbReference>
<evidence type="ECO:0000256" key="28">
    <source>
        <dbReference type="ARBA" id="ARBA00083678"/>
    </source>
</evidence>
<evidence type="ECO:0000256" key="11">
    <source>
        <dbReference type="ARBA" id="ARBA00022889"/>
    </source>
</evidence>
<gene>
    <name evidence="39" type="primary">lama2</name>
</gene>
<feature type="domain" description="Laminin EGF-like" evidence="35">
    <location>
        <begin position="1180"/>
        <end position="1239"/>
    </location>
</feature>
<feature type="coiled-coil region" evidence="31">
    <location>
        <begin position="1955"/>
        <end position="2014"/>
    </location>
</feature>
<feature type="domain" description="Laminin EGF-like" evidence="35">
    <location>
        <begin position="1134"/>
        <end position="1179"/>
    </location>
</feature>
<dbReference type="InterPro" id="IPR050440">
    <property type="entry name" value="Laminin/Netrin_ECM"/>
</dbReference>
<proteinExistence type="predicted"/>